<dbReference type="AlphaFoldDB" id="A0A2A2F2H3"/>
<feature type="transmembrane region" description="Helical" evidence="1">
    <location>
        <begin position="98"/>
        <end position="118"/>
    </location>
</feature>
<keyword evidence="3" id="KW-1185">Reference proteome</keyword>
<reference evidence="2 3" key="1">
    <citation type="submission" date="2017-08" db="EMBL/GenBank/DDBJ databases">
        <title>Halovibrio sewagensis sp. nov., isolated from wastewater of high salinity.</title>
        <authorList>
            <person name="Dong X."/>
            <person name="Zhang G."/>
        </authorList>
    </citation>
    <scope>NUCLEOTIDE SEQUENCE [LARGE SCALE GENOMIC DNA]</scope>
    <source>
        <strain evidence="2 3">YL5-2</strain>
    </source>
</reference>
<gene>
    <name evidence="2" type="ORF">CK501_12630</name>
</gene>
<feature type="transmembrane region" description="Helical" evidence="1">
    <location>
        <begin position="130"/>
        <end position="148"/>
    </location>
</feature>
<keyword evidence="1" id="KW-1133">Transmembrane helix</keyword>
<evidence type="ECO:0000256" key="1">
    <source>
        <dbReference type="SAM" id="Phobius"/>
    </source>
</evidence>
<evidence type="ECO:0008006" key="4">
    <source>
        <dbReference type="Google" id="ProtNLM"/>
    </source>
</evidence>
<comment type="caution">
    <text evidence="2">The sequence shown here is derived from an EMBL/GenBank/DDBJ whole genome shotgun (WGS) entry which is preliminary data.</text>
</comment>
<name>A0A2A2F2H3_9GAMM</name>
<dbReference type="Proteomes" id="UP000218896">
    <property type="component" value="Unassembled WGS sequence"/>
</dbReference>
<sequence length="211" mass="24931">MINILRELEEQRWDDHRYYHQSRINQSLHLVSAFSFLTAYFYLAINPMVSAFMGWGVAMMSRQIGHFFFEPHDYDKVNHVSHSYKEEIKVGYNLKRKVVLLSVWALTPVALWMNPGFFGLLEAQTSWNGYFYNLSLIWIALGMAALLFRTVQLFFIRDVPTGVIWLLKIITDPFNDIRMYYRSPFYLMRGQLIDPMDDLDPPHAETEHANH</sequence>
<dbReference type="RefSeq" id="WP_095618103.1">
    <property type="nucleotide sequence ID" value="NZ_NSKD01000006.1"/>
</dbReference>
<dbReference type="OrthoDB" id="6194379at2"/>
<evidence type="ECO:0000313" key="3">
    <source>
        <dbReference type="Proteomes" id="UP000218896"/>
    </source>
</evidence>
<protein>
    <recommendedName>
        <fullName evidence="4">DUF962 domain-containing protein</fullName>
    </recommendedName>
</protein>
<organism evidence="2 3">
    <name type="scientific">Halovibrio salipaludis</name>
    <dbReference type="NCBI Taxonomy" id="2032626"/>
    <lineage>
        <taxon>Bacteria</taxon>
        <taxon>Pseudomonadati</taxon>
        <taxon>Pseudomonadota</taxon>
        <taxon>Gammaproteobacteria</taxon>
        <taxon>Oceanospirillales</taxon>
        <taxon>Halomonadaceae</taxon>
        <taxon>Halovibrio</taxon>
    </lineage>
</organism>
<keyword evidence="1" id="KW-0472">Membrane</keyword>
<keyword evidence="1" id="KW-0812">Transmembrane</keyword>
<feature type="transmembrane region" description="Helical" evidence="1">
    <location>
        <begin position="39"/>
        <end position="58"/>
    </location>
</feature>
<accession>A0A2A2F2H3</accession>
<evidence type="ECO:0000313" key="2">
    <source>
        <dbReference type="EMBL" id="PAU79646.1"/>
    </source>
</evidence>
<dbReference type="EMBL" id="NSKD01000006">
    <property type="protein sequence ID" value="PAU79646.1"/>
    <property type="molecule type" value="Genomic_DNA"/>
</dbReference>
<proteinExistence type="predicted"/>